<gene>
    <name evidence="1" type="ORF">E5082_21110</name>
</gene>
<sequence>MVVALVGVVLVLAWSVTVLVRRDRRRSPSSPEARRIEAAATRGLRDARRQAHVYHHFNDINGVSALRDRD</sequence>
<proteinExistence type="predicted"/>
<reference evidence="1 2" key="1">
    <citation type="submission" date="2019-04" db="EMBL/GenBank/DDBJ databases">
        <title>Streptomyces sp. nov. Bv016 isolated from bark of Buahinia variegata.</title>
        <authorList>
            <person name="Kanchanasin P."/>
            <person name="Tanasupawat S."/>
            <person name="Yuki M."/>
            <person name="Kudo T."/>
        </authorList>
    </citation>
    <scope>NUCLEOTIDE SEQUENCE [LARGE SCALE GENOMIC DNA]</scope>
    <source>
        <strain evidence="1 2">JCM 4765</strain>
    </source>
</reference>
<accession>A0A4Z1DCI5</accession>
<protein>
    <submittedName>
        <fullName evidence="1">Uncharacterized protein</fullName>
    </submittedName>
</protein>
<evidence type="ECO:0000313" key="2">
    <source>
        <dbReference type="Proteomes" id="UP000298513"/>
    </source>
</evidence>
<dbReference type="Proteomes" id="UP000298513">
    <property type="component" value="Unassembled WGS sequence"/>
</dbReference>
<organism evidence="1 2">
    <name type="scientific">Streptomyces griseoluteus</name>
    <dbReference type="NCBI Taxonomy" id="29306"/>
    <lineage>
        <taxon>Bacteria</taxon>
        <taxon>Bacillati</taxon>
        <taxon>Actinomycetota</taxon>
        <taxon>Actinomycetes</taxon>
        <taxon>Kitasatosporales</taxon>
        <taxon>Streptomycetaceae</taxon>
        <taxon>Streptomyces</taxon>
    </lineage>
</organism>
<dbReference type="RefSeq" id="WP_135792790.1">
    <property type="nucleotide sequence ID" value="NZ_BNBQ01000008.1"/>
</dbReference>
<dbReference type="AlphaFoldDB" id="A0A4Z1DCI5"/>
<evidence type="ECO:0000313" key="1">
    <source>
        <dbReference type="EMBL" id="TGN80876.1"/>
    </source>
</evidence>
<name>A0A4Z1DCI5_STRGP</name>
<keyword evidence="2" id="KW-1185">Reference proteome</keyword>
<dbReference type="GeneID" id="91532725"/>
<dbReference type="EMBL" id="SRRU01000007">
    <property type="protein sequence ID" value="TGN80876.1"/>
    <property type="molecule type" value="Genomic_DNA"/>
</dbReference>
<comment type="caution">
    <text evidence="1">The sequence shown here is derived from an EMBL/GenBank/DDBJ whole genome shotgun (WGS) entry which is preliminary data.</text>
</comment>